<dbReference type="OrthoDB" id="2135488at2759"/>
<dbReference type="AlphaFoldDB" id="A0A0C2F5K5"/>
<dbReference type="EMBL" id="AWTV01000004">
    <property type="protein sequence ID" value="KIH94169.1"/>
    <property type="molecule type" value="Genomic_DNA"/>
</dbReference>
<dbReference type="PANTHER" id="PTHR43569">
    <property type="entry name" value="AMIDOHYDROLASE"/>
    <property type="match status" value="1"/>
</dbReference>
<dbReference type="Pfam" id="PF04909">
    <property type="entry name" value="Amidohydro_2"/>
    <property type="match status" value="1"/>
</dbReference>
<evidence type="ECO:0000313" key="5">
    <source>
        <dbReference type="Proteomes" id="UP000031575"/>
    </source>
</evidence>
<sequence>MSSYDSPPFIVDSHIHLYDADALDGLSWLKKGDQLDRPSNVSDYVNAINNKPDKVDEGAEKEEKEDEEGDKEAEADEPPSGPRVGYIFIETDRKNGTNGDDWTGPLEEVAYLRRIVEAEAEATTSVTSTQARCLAIVPWAPVHAGPEALERYLAQVEETAGPVVWPRVRGFRYLVQDKPHGTMLTDAFVESLKLLGRRGFSFDLGIDQHRRGRTQMAEAVVLVEKLHGPESGVAEADKVVLIVNHMAKPDITVLTPHADRGFAAWRDTMFALAKTSPDHIFMKLSGLFTEAPPALYAQEPSAFFAATYPWLAVLLAAFGASRLMFASDWPVCTLPYGKKDPPAPEKPRTPGEVGAWNKWRSVVAYLSYMATLSEDDVAMLWAGTAVKAYGLEKK</sequence>
<dbReference type="SUPFAM" id="SSF51556">
    <property type="entry name" value="Metallo-dependent hydrolases"/>
    <property type="match status" value="1"/>
</dbReference>
<feature type="compositionally biased region" description="Polar residues" evidence="2">
    <location>
        <begin position="39"/>
        <end position="49"/>
    </location>
</feature>
<dbReference type="Proteomes" id="UP000031575">
    <property type="component" value="Unassembled WGS sequence"/>
</dbReference>
<reference evidence="4 5" key="1">
    <citation type="journal article" date="2014" name="BMC Genomics">
        <title>Comparative genomics of the major fungal agents of human and animal Sporotrichosis: Sporothrix schenckii and Sporothrix brasiliensis.</title>
        <authorList>
            <person name="Teixeira M.M."/>
            <person name="de Almeida L.G."/>
            <person name="Kubitschek-Barreira P."/>
            <person name="Alves F.L."/>
            <person name="Kioshima E.S."/>
            <person name="Abadio A.K."/>
            <person name="Fernandes L."/>
            <person name="Derengowski L.S."/>
            <person name="Ferreira K.S."/>
            <person name="Souza R.C."/>
            <person name="Ruiz J.C."/>
            <person name="de Andrade N.C."/>
            <person name="Paes H.C."/>
            <person name="Nicola A.M."/>
            <person name="Albuquerque P."/>
            <person name="Gerber A.L."/>
            <person name="Martins V.P."/>
            <person name="Peconick L.D."/>
            <person name="Neto A.V."/>
            <person name="Chaucanez C.B."/>
            <person name="Silva P.A."/>
            <person name="Cunha O.L."/>
            <person name="de Oliveira F.F."/>
            <person name="dos Santos T.C."/>
            <person name="Barros A.L."/>
            <person name="Soares M.A."/>
            <person name="de Oliveira L.M."/>
            <person name="Marini M.M."/>
            <person name="Villalobos-Duno H."/>
            <person name="Cunha M.M."/>
            <person name="de Hoog S."/>
            <person name="da Silveira J.F."/>
            <person name="Henrissat B."/>
            <person name="Nino-Vega G.A."/>
            <person name="Cisalpino P.S."/>
            <person name="Mora-Montes H.M."/>
            <person name="Almeida S.R."/>
            <person name="Stajich J.E."/>
            <person name="Lopes-Bezerra L.M."/>
            <person name="Vasconcelos A.T."/>
            <person name="Felipe M.S."/>
        </authorList>
    </citation>
    <scope>NUCLEOTIDE SEQUENCE [LARGE SCALE GENOMIC DNA]</scope>
    <source>
        <strain evidence="4 5">5110</strain>
    </source>
</reference>
<dbReference type="Gene3D" id="3.20.20.140">
    <property type="entry name" value="Metal-dependent hydrolases"/>
    <property type="match status" value="1"/>
</dbReference>
<name>A0A0C2F5K5_9PEZI</name>
<dbReference type="RefSeq" id="XP_040622179.1">
    <property type="nucleotide sequence ID" value="XM_040764256.1"/>
</dbReference>
<feature type="compositionally biased region" description="Acidic residues" evidence="2">
    <location>
        <begin position="63"/>
        <end position="77"/>
    </location>
</feature>
<accession>A0A0C2F5K5</accession>
<dbReference type="GeneID" id="63679177"/>
<proteinExistence type="inferred from homology"/>
<gene>
    <name evidence="4" type="ORF">SPBR_05994</name>
</gene>
<dbReference type="InterPro" id="IPR006680">
    <property type="entry name" value="Amidohydro-rel"/>
</dbReference>
<evidence type="ECO:0000256" key="1">
    <source>
        <dbReference type="ARBA" id="ARBA00038310"/>
    </source>
</evidence>
<comment type="similarity">
    <text evidence="1">Belongs to the metallo-dependent hydrolases superfamily.</text>
</comment>
<evidence type="ECO:0000256" key="2">
    <source>
        <dbReference type="SAM" id="MobiDB-lite"/>
    </source>
</evidence>
<comment type="caution">
    <text evidence="4">The sequence shown here is derived from an EMBL/GenBank/DDBJ whole genome shotgun (WGS) entry which is preliminary data.</text>
</comment>
<dbReference type="PANTHER" id="PTHR43569:SF2">
    <property type="entry name" value="AMIDOHYDROLASE-RELATED DOMAIN-CONTAINING PROTEIN"/>
    <property type="match status" value="1"/>
</dbReference>
<keyword evidence="5" id="KW-1185">Reference proteome</keyword>
<organism evidence="4 5">
    <name type="scientific">Sporothrix brasiliensis 5110</name>
    <dbReference type="NCBI Taxonomy" id="1398154"/>
    <lineage>
        <taxon>Eukaryota</taxon>
        <taxon>Fungi</taxon>
        <taxon>Dikarya</taxon>
        <taxon>Ascomycota</taxon>
        <taxon>Pezizomycotina</taxon>
        <taxon>Sordariomycetes</taxon>
        <taxon>Sordariomycetidae</taxon>
        <taxon>Ophiostomatales</taxon>
        <taxon>Ophiostomataceae</taxon>
        <taxon>Sporothrix</taxon>
    </lineage>
</organism>
<protein>
    <submittedName>
        <fullName evidence="4">Amidohydrolase family protein</fullName>
    </submittedName>
</protein>
<dbReference type="GO" id="GO:0016787">
    <property type="term" value="F:hydrolase activity"/>
    <property type="evidence" value="ECO:0007669"/>
    <property type="project" value="UniProtKB-KW"/>
</dbReference>
<feature type="domain" description="Amidohydrolase-related" evidence="3">
    <location>
        <begin position="136"/>
        <end position="391"/>
    </location>
</feature>
<evidence type="ECO:0000313" key="4">
    <source>
        <dbReference type="EMBL" id="KIH94169.1"/>
    </source>
</evidence>
<feature type="region of interest" description="Disordered" evidence="2">
    <location>
        <begin position="39"/>
        <end position="84"/>
    </location>
</feature>
<dbReference type="InterPro" id="IPR032466">
    <property type="entry name" value="Metal_Hydrolase"/>
</dbReference>
<evidence type="ECO:0000259" key="3">
    <source>
        <dbReference type="Pfam" id="PF04909"/>
    </source>
</evidence>
<feature type="compositionally biased region" description="Basic and acidic residues" evidence="2">
    <location>
        <begin position="51"/>
        <end position="62"/>
    </location>
</feature>
<dbReference type="InterPro" id="IPR052350">
    <property type="entry name" value="Metallo-dep_Lactonases"/>
</dbReference>
<dbReference type="HOGENOM" id="CLU_044590_1_0_1"/>
<keyword evidence="4" id="KW-0378">Hydrolase</keyword>
<dbReference type="VEuPathDB" id="FungiDB:SPBR_05994"/>